<feature type="signal peptide" evidence="1">
    <location>
        <begin position="1"/>
        <end position="19"/>
    </location>
</feature>
<keyword evidence="3" id="KW-1185">Reference proteome</keyword>
<protein>
    <recommendedName>
        <fullName evidence="4">Secreted protein</fullName>
    </recommendedName>
</protein>
<reference evidence="2 3" key="1">
    <citation type="submission" date="2016-07" db="EMBL/GenBank/DDBJ databases">
        <title>Draft genome of the white-rot fungus Obba rivulosa 3A-2.</title>
        <authorList>
            <consortium name="DOE Joint Genome Institute"/>
            <person name="Miettinen O."/>
            <person name="Riley R."/>
            <person name="Acob R."/>
            <person name="Barry K."/>
            <person name="Cullen D."/>
            <person name="De Vries R."/>
            <person name="Hainaut M."/>
            <person name="Hatakka A."/>
            <person name="Henrissat B."/>
            <person name="Hilden K."/>
            <person name="Kuo R."/>
            <person name="Labutti K."/>
            <person name="Lipzen A."/>
            <person name="Makela M.R."/>
            <person name="Sandor L."/>
            <person name="Spatafora J.W."/>
            <person name="Grigoriev I.V."/>
            <person name="Hibbett D.S."/>
        </authorList>
    </citation>
    <scope>NUCLEOTIDE SEQUENCE [LARGE SCALE GENOMIC DNA]</scope>
    <source>
        <strain evidence="2 3">3A-2</strain>
    </source>
</reference>
<organism evidence="2 3">
    <name type="scientific">Obba rivulosa</name>
    <dbReference type="NCBI Taxonomy" id="1052685"/>
    <lineage>
        <taxon>Eukaryota</taxon>
        <taxon>Fungi</taxon>
        <taxon>Dikarya</taxon>
        <taxon>Basidiomycota</taxon>
        <taxon>Agaricomycotina</taxon>
        <taxon>Agaricomycetes</taxon>
        <taxon>Polyporales</taxon>
        <taxon>Gelatoporiaceae</taxon>
        <taxon>Obba</taxon>
    </lineage>
</organism>
<dbReference type="EMBL" id="KV722333">
    <property type="protein sequence ID" value="OCH95861.1"/>
    <property type="molecule type" value="Genomic_DNA"/>
</dbReference>
<proteinExistence type="predicted"/>
<dbReference type="Proteomes" id="UP000250043">
    <property type="component" value="Unassembled WGS sequence"/>
</dbReference>
<gene>
    <name evidence="2" type="ORF">OBBRIDRAFT_441078</name>
</gene>
<dbReference type="AlphaFoldDB" id="A0A8E2DUE2"/>
<evidence type="ECO:0000313" key="3">
    <source>
        <dbReference type="Proteomes" id="UP000250043"/>
    </source>
</evidence>
<accession>A0A8E2DUE2</accession>
<name>A0A8E2DUE2_9APHY</name>
<keyword evidence="1" id="KW-0732">Signal</keyword>
<feature type="chain" id="PRO_5034856273" description="Secreted protein" evidence="1">
    <location>
        <begin position="20"/>
        <end position="98"/>
    </location>
</feature>
<evidence type="ECO:0008006" key="4">
    <source>
        <dbReference type="Google" id="ProtNLM"/>
    </source>
</evidence>
<evidence type="ECO:0000313" key="2">
    <source>
        <dbReference type="EMBL" id="OCH95861.1"/>
    </source>
</evidence>
<evidence type="ECO:0000256" key="1">
    <source>
        <dbReference type="SAM" id="SignalP"/>
    </source>
</evidence>
<sequence length="98" mass="10676">MSLARQLCILASLATPGTCAREFRVRPTAAGGQISMQQWLAISSLTCTAFRRPRGTDEHTSGQSEVYQPIGLTAVCSVYLSRHGRITKYHSCAKTTCL</sequence>